<dbReference type="Proteomes" id="UP000010729">
    <property type="component" value="Unassembled WGS sequence"/>
</dbReference>
<dbReference type="GO" id="GO:0016787">
    <property type="term" value="F:hydrolase activity"/>
    <property type="evidence" value="ECO:0007669"/>
    <property type="project" value="UniProtKB-KW"/>
</dbReference>
<organism evidence="2 3">
    <name type="scientific">Arthrobacter crystallopoietes BAB-32</name>
    <dbReference type="NCBI Taxonomy" id="1246476"/>
    <lineage>
        <taxon>Bacteria</taxon>
        <taxon>Bacillati</taxon>
        <taxon>Actinomycetota</taxon>
        <taxon>Actinomycetes</taxon>
        <taxon>Micrococcales</taxon>
        <taxon>Micrococcaceae</taxon>
        <taxon>Crystallibacter</taxon>
    </lineage>
</organism>
<reference evidence="2 3" key="1">
    <citation type="journal article" date="2013" name="Genome Announc.">
        <title>Draft Genome Sequence of Arthrobacter crystallopoietes Strain BAB-32, Revealing Genes for Bioremediation.</title>
        <authorList>
            <person name="Joshi M.N."/>
            <person name="Pandit A.S."/>
            <person name="Sharma A."/>
            <person name="Pandya R.V."/>
            <person name="Desai S.M."/>
            <person name="Saxena A.K."/>
            <person name="Bagatharia S.B."/>
        </authorList>
    </citation>
    <scope>NUCLEOTIDE SEQUENCE [LARGE SCALE GENOMIC DNA]</scope>
    <source>
        <strain evidence="2 3">BAB-32</strain>
    </source>
</reference>
<dbReference type="InterPro" id="IPR005502">
    <property type="entry name" value="Ribosyl_crysJ1"/>
</dbReference>
<comment type="cofactor">
    <cofactor evidence="1">
        <name>Mg(2+)</name>
        <dbReference type="ChEBI" id="CHEBI:18420"/>
    </cofactor>
    <text evidence="1">Binds 2 magnesium ions per subunit.</text>
</comment>
<dbReference type="InterPro" id="IPR050792">
    <property type="entry name" value="ADP-ribosylglycohydrolase"/>
</dbReference>
<dbReference type="Pfam" id="PF03747">
    <property type="entry name" value="ADP_ribosyl_GH"/>
    <property type="match status" value="1"/>
</dbReference>
<protein>
    <submittedName>
        <fullName evidence="2">ADP-ribosylglycohydrolase</fullName>
    </submittedName>
</protein>
<dbReference type="PANTHER" id="PTHR16222:SF12">
    <property type="entry name" value="ADP-RIBOSYLGLYCOHYDROLASE-RELATED"/>
    <property type="match status" value="1"/>
</dbReference>
<name>N1V3N3_9MICC</name>
<keyword evidence="3" id="KW-1185">Reference proteome</keyword>
<keyword evidence="1" id="KW-0460">Magnesium</keyword>
<sequence>MNDVLQPAGSGSPDPGFPSRVRGCLLGGSLGDQLGHPVTASSREGIRLRYGAEGLRSFGQLETARISGTTQLALYTVDALLEALEWANAGTAADETACLWLAYLRWYAGQEGGFPDAAPQPLPRWIDAQQLLQERRSPSAASLAALATGEMGSRARPINADTDGADCVARSAPFGLLPRVPAEMVRRLALDGAALTHGRPAAQQSAAAFSSLVHVLVHQGAAPADAATAVLAATEAIPAAAGLAGRLKAALRLGQAGPVPAEAVSGELGAGLEADEALAVALYAVLAGHASDPQEHFRAALALAVNIDGDSSCTGSIAGSLLGAYYGEAGLPPEWLAAAEGTDEVNGMAGLFLAQTVG</sequence>
<comment type="caution">
    <text evidence="2">The sequence shown here is derived from an EMBL/GenBank/DDBJ whole genome shotgun (WGS) entry which is preliminary data.</text>
</comment>
<dbReference type="SUPFAM" id="SSF101478">
    <property type="entry name" value="ADP-ribosylglycohydrolase"/>
    <property type="match status" value="1"/>
</dbReference>
<feature type="binding site" evidence="1">
    <location>
        <position position="67"/>
    </location>
    <ligand>
        <name>Mg(2+)</name>
        <dbReference type="ChEBI" id="CHEBI:18420"/>
        <label>1</label>
    </ligand>
</feature>
<dbReference type="EMBL" id="ANPE02000105">
    <property type="protein sequence ID" value="EMY34682.1"/>
    <property type="molecule type" value="Genomic_DNA"/>
</dbReference>
<evidence type="ECO:0000313" key="3">
    <source>
        <dbReference type="Proteomes" id="UP000010729"/>
    </source>
</evidence>
<accession>N1V3N3</accession>
<evidence type="ECO:0000313" key="2">
    <source>
        <dbReference type="EMBL" id="EMY34682.1"/>
    </source>
</evidence>
<feature type="binding site" evidence="1">
    <location>
        <position position="310"/>
    </location>
    <ligand>
        <name>Mg(2+)</name>
        <dbReference type="ChEBI" id="CHEBI:18420"/>
        <label>1</label>
    </ligand>
</feature>
<keyword evidence="1" id="KW-0479">Metal-binding</keyword>
<dbReference type="PANTHER" id="PTHR16222">
    <property type="entry name" value="ADP-RIBOSYLGLYCOHYDROLASE"/>
    <property type="match status" value="1"/>
</dbReference>
<dbReference type="RefSeq" id="WP_005268557.1">
    <property type="nucleotide sequence ID" value="NZ_ANPE02000105.1"/>
</dbReference>
<proteinExistence type="predicted"/>
<gene>
    <name evidence="2" type="ORF">D477_008503</name>
</gene>
<evidence type="ECO:0000256" key="1">
    <source>
        <dbReference type="PIRSR" id="PIRSR605502-1"/>
    </source>
</evidence>
<dbReference type="AlphaFoldDB" id="N1V3N3"/>
<dbReference type="Gene3D" id="1.10.4080.10">
    <property type="entry name" value="ADP-ribosylation/Crystallin J1"/>
    <property type="match status" value="1"/>
</dbReference>
<keyword evidence="2" id="KW-0378">Hydrolase</keyword>
<dbReference type="GO" id="GO:0046872">
    <property type="term" value="F:metal ion binding"/>
    <property type="evidence" value="ECO:0007669"/>
    <property type="project" value="UniProtKB-KW"/>
</dbReference>
<dbReference type="InterPro" id="IPR036705">
    <property type="entry name" value="Ribosyl_crysJ1_sf"/>
</dbReference>